<dbReference type="AlphaFoldDB" id="A0A0F9WKT7"/>
<comment type="caution">
    <text evidence="1">The sequence shown here is derived from an EMBL/GenBank/DDBJ whole genome shotgun (WGS) entry which is preliminary data.</text>
</comment>
<sequence length="327" mass="37452">MDDAQVKFNIFDFKFTPLNRNAKSKNSLSILKEAIQHINDEKTQKQKAIVIDRHDNREGTESRNIFISSAAYLLKDKIFKCRIALIREHKIPTLVNRTTYSLTSFDELGDKAIAETTNFYIDVSGDIPVVCCEFNNNGPRILDIEYYFRYITSHSMLKISKACKASLHMDSSVSNVLDSITDVLKFRIKTKPNRLSYLYQEVEDPFISNLNALANTVSPNSLKIEASFRDISKSSGQSKNIPAVNLIKRVLSAIKNDSNVTEEFDDFYVEYEGEGGIEDSFNLLKGKKEIIITCSYKSPGNYNTKELYDFTKIEFAKYLQERIFEKP</sequence>
<name>A0A0F9WKT7_9ZZZZ</name>
<organism evidence="1">
    <name type="scientific">marine sediment metagenome</name>
    <dbReference type="NCBI Taxonomy" id="412755"/>
    <lineage>
        <taxon>unclassified sequences</taxon>
        <taxon>metagenomes</taxon>
        <taxon>ecological metagenomes</taxon>
    </lineage>
</organism>
<evidence type="ECO:0000313" key="1">
    <source>
        <dbReference type="EMBL" id="KKN86636.1"/>
    </source>
</evidence>
<dbReference type="EMBL" id="LAZR01000145">
    <property type="protein sequence ID" value="KKN86636.1"/>
    <property type="molecule type" value="Genomic_DNA"/>
</dbReference>
<accession>A0A0F9WKT7</accession>
<proteinExistence type="predicted"/>
<reference evidence="1" key="1">
    <citation type="journal article" date="2015" name="Nature">
        <title>Complex archaea that bridge the gap between prokaryotes and eukaryotes.</title>
        <authorList>
            <person name="Spang A."/>
            <person name="Saw J.H."/>
            <person name="Jorgensen S.L."/>
            <person name="Zaremba-Niedzwiedzka K."/>
            <person name="Martijn J."/>
            <person name="Lind A.E."/>
            <person name="van Eijk R."/>
            <person name="Schleper C."/>
            <person name="Guy L."/>
            <person name="Ettema T.J."/>
        </authorList>
    </citation>
    <scope>NUCLEOTIDE SEQUENCE</scope>
</reference>
<gene>
    <name evidence="1" type="ORF">LCGC14_0265990</name>
</gene>
<protein>
    <submittedName>
        <fullName evidence="1">Uncharacterized protein</fullName>
    </submittedName>
</protein>